<dbReference type="GO" id="GO:0140616">
    <property type="term" value="F:iodotyrosine deiodinase activity"/>
    <property type="evidence" value="ECO:0007669"/>
    <property type="project" value="UniProtKB-EC"/>
</dbReference>
<evidence type="ECO:0000313" key="13">
    <source>
        <dbReference type="EMBL" id="OPJ72900.1"/>
    </source>
</evidence>
<keyword evidence="4" id="KW-0285">Flavoprotein</keyword>
<keyword evidence="6" id="KW-0560">Oxidoreductase</keyword>
<accession>A0A1V4JL60</accession>
<protein>
    <recommendedName>
        <fullName evidence="3">iodotyrosine deiodinase</fullName>
        <ecNumber evidence="3">1.21.1.1</ecNumber>
    </recommendedName>
</protein>
<dbReference type="STRING" id="372326.A0A1V4JL60"/>
<keyword evidence="11" id="KW-1133">Transmembrane helix</keyword>
<name>A0A1V4JL60_PATFA</name>
<comment type="catalytic activity">
    <reaction evidence="7">
        <text>iodide + L-tyrosine + NADP(+) = 3-iodo-L-tyrosine + NADPH</text>
        <dbReference type="Rhea" id="RHEA:27453"/>
        <dbReference type="ChEBI" id="CHEBI:16382"/>
        <dbReference type="ChEBI" id="CHEBI:57783"/>
        <dbReference type="ChEBI" id="CHEBI:58315"/>
        <dbReference type="ChEBI" id="CHEBI:58349"/>
        <dbReference type="ChEBI" id="CHEBI:59898"/>
    </reaction>
    <physiologicalReaction direction="right-to-left" evidence="7">
        <dbReference type="Rhea" id="RHEA:27455"/>
    </physiologicalReaction>
</comment>
<evidence type="ECO:0000259" key="12">
    <source>
        <dbReference type="Pfam" id="PF00881"/>
    </source>
</evidence>
<dbReference type="EMBL" id="LSYS01006902">
    <property type="protein sequence ID" value="OPJ72900.1"/>
    <property type="molecule type" value="Genomic_DNA"/>
</dbReference>
<keyword evidence="14" id="KW-1185">Reference proteome</keyword>
<dbReference type="OrthoDB" id="41362at2759"/>
<evidence type="ECO:0000256" key="9">
    <source>
        <dbReference type="ARBA" id="ARBA00047519"/>
    </source>
</evidence>
<feature type="transmembrane region" description="Helical" evidence="11">
    <location>
        <begin position="80"/>
        <end position="106"/>
    </location>
</feature>
<feature type="domain" description="Nitroreductase" evidence="12">
    <location>
        <begin position="183"/>
        <end position="352"/>
    </location>
</feature>
<comment type="catalytic activity">
    <reaction evidence="9">
        <text>3-iodo-L-tyrosine + iodide + NADP(+) = 3,5-diiodo-L-tyrosine + NADPH + H(+)</text>
        <dbReference type="Rhea" id="RHEA:27457"/>
        <dbReference type="ChEBI" id="CHEBI:15378"/>
        <dbReference type="ChEBI" id="CHEBI:16382"/>
        <dbReference type="ChEBI" id="CHEBI:57506"/>
        <dbReference type="ChEBI" id="CHEBI:57783"/>
        <dbReference type="ChEBI" id="CHEBI:58349"/>
        <dbReference type="ChEBI" id="CHEBI:59898"/>
    </reaction>
    <physiologicalReaction direction="right-to-left" evidence="9">
        <dbReference type="Rhea" id="RHEA:27459"/>
    </physiologicalReaction>
</comment>
<reference evidence="13 14" key="1">
    <citation type="submission" date="2016-02" db="EMBL/GenBank/DDBJ databases">
        <title>Band-tailed pigeon sequencing and assembly.</title>
        <authorList>
            <person name="Soares A.E."/>
            <person name="Novak B.J."/>
            <person name="Rice E.S."/>
            <person name="O'Connell B."/>
            <person name="Chang D."/>
            <person name="Weber S."/>
            <person name="Shapiro B."/>
        </authorList>
    </citation>
    <scope>NUCLEOTIDE SEQUENCE [LARGE SCALE GENOMIC DNA]</scope>
    <source>
        <strain evidence="13">BTP2013</strain>
        <tissue evidence="13">Blood</tissue>
    </source>
</reference>
<keyword evidence="11" id="KW-0472">Membrane</keyword>
<dbReference type="Proteomes" id="UP000190648">
    <property type="component" value="Unassembled WGS sequence"/>
</dbReference>
<keyword evidence="5" id="KW-0288">FMN</keyword>
<dbReference type="GO" id="GO:0005886">
    <property type="term" value="C:plasma membrane"/>
    <property type="evidence" value="ECO:0007669"/>
    <property type="project" value="TreeGrafter"/>
</dbReference>
<evidence type="ECO:0000256" key="5">
    <source>
        <dbReference type="ARBA" id="ARBA00022643"/>
    </source>
</evidence>
<comment type="similarity">
    <text evidence="2">Belongs to the nitroreductase family.</text>
</comment>
<dbReference type="FunFam" id="3.40.109.10:FF:000004">
    <property type="entry name" value="Iodotyrosine deiodinase 1"/>
    <property type="match status" value="1"/>
</dbReference>
<evidence type="ECO:0000256" key="11">
    <source>
        <dbReference type="SAM" id="Phobius"/>
    </source>
</evidence>
<dbReference type="Pfam" id="PF00881">
    <property type="entry name" value="Nitroreductase"/>
    <property type="match status" value="1"/>
</dbReference>
<evidence type="ECO:0000256" key="8">
    <source>
        <dbReference type="ARBA" id="ARBA00033666"/>
    </source>
</evidence>
<dbReference type="PANTHER" id="PTHR23026">
    <property type="entry name" value="NADPH NITROREDUCTASE"/>
    <property type="match status" value="1"/>
</dbReference>
<evidence type="ECO:0000256" key="1">
    <source>
        <dbReference type="ARBA" id="ARBA00001917"/>
    </source>
</evidence>
<evidence type="ECO:0000256" key="7">
    <source>
        <dbReference type="ARBA" id="ARBA00033619"/>
    </source>
</evidence>
<dbReference type="GO" id="GO:0006570">
    <property type="term" value="P:tyrosine metabolic process"/>
    <property type="evidence" value="ECO:0007669"/>
    <property type="project" value="TreeGrafter"/>
</dbReference>
<comment type="catalytic activity">
    <reaction evidence="8">
        <text>bromide + L-tyrosine + NADP(+) = 3-bromo-L-tyrosine + NADPH</text>
        <dbReference type="Rhea" id="RHEA:70347"/>
        <dbReference type="ChEBI" id="CHEBI:15858"/>
        <dbReference type="ChEBI" id="CHEBI:57783"/>
        <dbReference type="ChEBI" id="CHEBI:58315"/>
        <dbReference type="ChEBI" id="CHEBI:58349"/>
        <dbReference type="ChEBI" id="CHEBI:189423"/>
    </reaction>
    <physiologicalReaction direction="right-to-left" evidence="8">
        <dbReference type="Rhea" id="RHEA:70349"/>
    </physiologicalReaction>
</comment>
<dbReference type="PANTHER" id="PTHR23026:SF90">
    <property type="entry name" value="IODOTYROSINE DEIODINASE 1"/>
    <property type="match status" value="1"/>
</dbReference>
<dbReference type="InterPro" id="IPR029479">
    <property type="entry name" value="Nitroreductase"/>
</dbReference>
<organism evidence="13 14">
    <name type="scientific">Patagioenas fasciata monilis</name>
    <dbReference type="NCBI Taxonomy" id="372326"/>
    <lineage>
        <taxon>Eukaryota</taxon>
        <taxon>Metazoa</taxon>
        <taxon>Chordata</taxon>
        <taxon>Craniata</taxon>
        <taxon>Vertebrata</taxon>
        <taxon>Euteleostomi</taxon>
        <taxon>Archelosauria</taxon>
        <taxon>Archosauria</taxon>
        <taxon>Dinosauria</taxon>
        <taxon>Saurischia</taxon>
        <taxon>Theropoda</taxon>
        <taxon>Coelurosauria</taxon>
        <taxon>Aves</taxon>
        <taxon>Neognathae</taxon>
        <taxon>Neoaves</taxon>
        <taxon>Columbimorphae</taxon>
        <taxon>Columbiformes</taxon>
        <taxon>Columbidae</taxon>
        <taxon>Patagioenas</taxon>
    </lineage>
</organism>
<evidence type="ECO:0000313" key="14">
    <source>
        <dbReference type="Proteomes" id="UP000190648"/>
    </source>
</evidence>
<keyword evidence="11" id="KW-0812">Transmembrane</keyword>
<gene>
    <name evidence="13" type="primary">IYD</name>
    <name evidence="13" type="ORF">AV530_005377</name>
</gene>
<sequence>MRRRTLIQKNFDKLNKLLGNGRRQFNRNKCKVLPRGSRRQKTVTQWNSENTKDEYEGLRIISFMFNMEEKLLNLEGRLHISIVMAFFSSLTPVFIAIICVLIGALLKKINGEKEKSETESKPLSRPWVDEDLKDGNDHHLEEEEADEVWRGLDENVAHVPFFAERYSEAEMIKRSQMLYELLNKRRSVRFLSDEPVPREVIDNVIRTAGTSPSGAHTEPWTFVVVQDPCLKHKIREIVEEEEEINYKKRMGDRWVNDLKRFRTNWIKEYLDTAPYLILIFKQIYGKLPNGKKKTHYYNEISVSIACGILLAALQNVGLYTVTSTPLNCGPQLRVLLQRPANEKLLLLLPVGYPKKDATVPALTRKPLEDIMVLMVWFALWVRCCMNSGASDDNLQRK</sequence>
<proteinExistence type="inferred from homology"/>
<evidence type="ECO:0000256" key="6">
    <source>
        <dbReference type="ARBA" id="ARBA00023002"/>
    </source>
</evidence>
<evidence type="ECO:0000256" key="10">
    <source>
        <dbReference type="ARBA" id="ARBA00048356"/>
    </source>
</evidence>
<evidence type="ECO:0000256" key="4">
    <source>
        <dbReference type="ARBA" id="ARBA00022630"/>
    </source>
</evidence>
<comment type="caution">
    <text evidence="13">The sequence shown here is derived from an EMBL/GenBank/DDBJ whole genome shotgun (WGS) entry which is preliminary data.</text>
</comment>
<comment type="cofactor">
    <cofactor evidence="1">
        <name>FMN</name>
        <dbReference type="ChEBI" id="CHEBI:58210"/>
    </cofactor>
</comment>
<dbReference type="Gene3D" id="3.40.109.10">
    <property type="entry name" value="NADH Oxidase"/>
    <property type="match status" value="1"/>
</dbReference>
<dbReference type="CDD" id="cd02144">
    <property type="entry name" value="iodotyrosine_dehalogenase"/>
    <property type="match status" value="1"/>
</dbReference>
<dbReference type="SUPFAM" id="SSF55469">
    <property type="entry name" value="FMN-dependent nitroreductase-like"/>
    <property type="match status" value="1"/>
</dbReference>
<dbReference type="AlphaFoldDB" id="A0A1V4JL60"/>
<dbReference type="EC" id="1.21.1.1" evidence="3"/>
<evidence type="ECO:0000256" key="2">
    <source>
        <dbReference type="ARBA" id="ARBA00007118"/>
    </source>
</evidence>
<dbReference type="InterPro" id="IPR000415">
    <property type="entry name" value="Nitroreductase-like"/>
</dbReference>
<comment type="catalytic activity">
    <reaction evidence="10">
        <text>L-tyrosine + chloride + NADP(+) = 3-chloro-L-tyrosine + NADPH</text>
        <dbReference type="Rhea" id="RHEA:70343"/>
        <dbReference type="ChEBI" id="CHEBI:17996"/>
        <dbReference type="ChEBI" id="CHEBI:57783"/>
        <dbReference type="ChEBI" id="CHEBI:58315"/>
        <dbReference type="ChEBI" id="CHEBI:58349"/>
        <dbReference type="ChEBI" id="CHEBI:189422"/>
    </reaction>
    <physiologicalReaction direction="right-to-left" evidence="10">
        <dbReference type="Rhea" id="RHEA:70345"/>
    </physiologicalReaction>
</comment>
<dbReference type="InterPro" id="IPR050627">
    <property type="entry name" value="Nitroreductase/BluB"/>
</dbReference>
<evidence type="ECO:0000256" key="3">
    <source>
        <dbReference type="ARBA" id="ARBA00012348"/>
    </source>
</evidence>